<dbReference type="OrthoDB" id="3900342at2759"/>
<evidence type="ECO:0000259" key="9">
    <source>
        <dbReference type="Pfam" id="PF00324"/>
    </source>
</evidence>
<feature type="transmembrane region" description="Helical" evidence="8">
    <location>
        <begin position="362"/>
        <end position="382"/>
    </location>
</feature>
<feature type="compositionally biased region" description="Polar residues" evidence="7">
    <location>
        <begin position="16"/>
        <end position="26"/>
    </location>
</feature>
<dbReference type="PANTHER" id="PTHR43341">
    <property type="entry name" value="AMINO ACID PERMEASE"/>
    <property type="match status" value="1"/>
</dbReference>
<evidence type="ECO:0000313" key="11">
    <source>
        <dbReference type="Proteomes" id="UP000095085"/>
    </source>
</evidence>
<proteinExistence type="inferred from homology"/>
<feature type="transmembrane region" description="Helical" evidence="8">
    <location>
        <begin position="153"/>
        <end position="174"/>
    </location>
</feature>
<keyword evidence="11" id="KW-1185">Reference proteome</keyword>
<reference evidence="11" key="1">
    <citation type="submission" date="2016-05" db="EMBL/GenBank/DDBJ databases">
        <title>Comparative genomics of biotechnologically important yeasts.</title>
        <authorList>
            <consortium name="DOE Joint Genome Institute"/>
            <person name="Riley R."/>
            <person name="Haridas S."/>
            <person name="Wolfe K.H."/>
            <person name="Lopes M.R."/>
            <person name="Hittinger C.T."/>
            <person name="Goker M."/>
            <person name="Salamov A."/>
            <person name="Wisecaver J."/>
            <person name="Long T.M."/>
            <person name="Aerts A.L."/>
            <person name="Barry K."/>
            <person name="Choi C."/>
            <person name="Clum A."/>
            <person name="Coughlan A.Y."/>
            <person name="Deshpande S."/>
            <person name="Douglass A.P."/>
            <person name="Hanson S.J."/>
            <person name="Klenk H.-P."/>
            <person name="Labutti K."/>
            <person name="Lapidus A."/>
            <person name="Lindquist E."/>
            <person name="Lipzen A."/>
            <person name="Meier-Kolthoff J.P."/>
            <person name="Ohm R.A."/>
            <person name="Otillar R.P."/>
            <person name="Pangilinan J."/>
            <person name="Peng Y."/>
            <person name="Rokas A."/>
            <person name="Rosa C.A."/>
            <person name="Scheuner C."/>
            <person name="Sibirny A.A."/>
            <person name="Slot J.C."/>
            <person name="Stielow J.B."/>
            <person name="Sun H."/>
            <person name="Kurtzman C.P."/>
            <person name="Blackwell M."/>
            <person name="Grigoriev I.V."/>
            <person name="Jeffries T.W."/>
        </authorList>
    </citation>
    <scope>NUCLEOTIDE SEQUENCE [LARGE SCALE GENOMIC DNA]</scope>
    <source>
        <strain evidence="11">NRRL Y-1933</strain>
    </source>
</reference>
<evidence type="ECO:0000256" key="2">
    <source>
        <dbReference type="ARBA" id="ARBA00006983"/>
    </source>
</evidence>
<protein>
    <submittedName>
        <fullName evidence="10">Amino acid permease</fullName>
    </submittedName>
</protein>
<dbReference type="GeneID" id="30995798"/>
<evidence type="ECO:0000256" key="8">
    <source>
        <dbReference type="SAM" id="Phobius"/>
    </source>
</evidence>
<keyword evidence="5 8" id="KW-1133">Transmembrane helix</keyword>
<dbReference type="AlphaFoldDB" id="A0A1E4RHX1"/>
<dbReference type="InterPro" id="IPR050524">
    <property type="entry name" value="APC_YAT"/>
</dbReference>
<evidence type="ECO:0000256" key="3">
    <source>
        <dbReference type="ARBA" id="ARBA00022448"/>
    </source>
</evidence>
<dbReference type="STRING" id="984485.A0A1E4RHX1"/>
<feature type="transmembrane region" description="Helical" evidence="8">
    <location>
        <begin position="180"/>
        <end position="200"/>
    </location>
</feature>
<keyword evidence="4 8" id="KW-0812">Transmembrane</keyword>
<dbReference type="InterPro" id="IPR004841">
    <property type="entry name" value="AA-permease/SLC12A_dom"/>
</dbReference>
<evidence type="ECO:0000256" key="1">
    <source>
        <dbReference type="ARBA" id="ARBA00004141"/>
    </source>
</evidence>
<feature type="transmembrane region" description="Helical" evidence="8">
    <location>
        <begin position="388"/>
        <end position="412"/>
    </location>
</feature>
<comment type="subcellular location">
    <subcellularLocation>
        <location evidence="1">Membrane</location>
        <topology evidence="1">Multi-pass membrane protein</topology>
    </subcellularLocation>
</comment>
<feature type="domain" description="Amino acid permease/ SLC12A" evidence="9">
    <location>
        <begin position="44"/>
        <end position="494"/>
    </location>
</feature>
<keyword evidence="3" id="KW-0813">Transport</keyword>
<organism evidence="10 11">
    <name type="scientific">Hyphopichia burtonii NRRL Y-1933</name>
    <dbReference type="NCBI Taxonomy" id="984485"/>
    <lineage>
        <taxon>Eukaryota</taxon>
        <taxon>Fungi</taxon>
        <taxon>Dikarya</taxon>
        <taxon>Ascomycota</taxon>
        <taxon>Saccharomycotina</taxon>
        <taxon>Pichiomycetes</taxon>
        <taxon>Debaryomycetaceae</taxon>
        <taxon>Hyphopichia</taxon>
    </lineage>
</organism>
<dbReference type="GO" id="GO:0015171">
    <property type="term" value="F:amino acid transmembrane transporter activity"/>
    <property type="evidence" value="ECO:0007669"/>
    <property type="project" value="EnsemblFungi"/>
</dbReference>
<dbReference type="FunFam" id="1.20.1740.10:FF:000001">
    <property type="entry name" value="Amino acid permease"/>
    <property type="match status" value="1"/>
</dbReference>
<dbReference type="Pfam" id="PF00324">
    <property type="entry name" value="AA_permease"/>
    <property type="match status" value="1"/>
</dbReference>
<feature type="transmembrane region" description="Helical" evidence="8">
    <location>
        <begin position="47"/>
        <end position="66"/>
    </location>
</feature>
<dbReference type="Proteomes" id="UP000095085">
    <property type="component" value="Unassembled WGS sequence"/>
</dbReference>
<gene>
    <name evidence="10" type="ORF">HYPBUDRAFT_152891</name>
</gene>
<dbReference type="PIRSF" id="PIRSF006060">
    <property type="entry name" value="AA_transporter"/>
    <property type="match status" value="1"/>
</dbReference>
<dbReference type="PANTHER" id="PTHR43341:SF26">
    <property type="entry name" value="GENERAL AMINO ACID PERMEASE AGP3"/>
    <property type="match status" value="1"/>
</dbReference>
<feature type="transmembrane region" description="Helical" evidence="8">
    <location>
        <begin position="470"/>
        <end position="486"/>
    </location>
</feature>
<dbReference type="EMBL" id="KV454541">
    <property type="protein sequence ID" value="ODV66858.1"/>
    <property type="molecule type" value="Genomic_DNA"/>
</dbReference>
<feature type="transmembrane region" description="Helical" evidence="8">
    <location>
        <begin position="266"/>
        <end position="286"/>
    </location>
</feature>
<evidence type="ECO:0000313" key="10">
    <source>
        <dbReference type="EMBL" id="ODV66858.1"/>
    </source>
</evidence>
<evidence type="ECO:0000256" key="5">
    <source>
        <dbReference type="ARBA" id="ARBA00022989"/>
    </source>
</evidence>
<keyword evidence="6 8" id="KW-0472">Membrane</keyword>
<sequence>MLLSKSKSPEDVISTPVESLESSKSSPYIPDDNTNLKRELKPRHTSFLSLAGIIGPGILVGASLALKNGPLSLLLGFSIIGIVAMIMMQSLIVLIMNYPTGGVFSSLGCRVVDPAYGGVVGWCYFIVFVTVLANEYNTTAALLQFWGPQVPLYGYILMFWVAFLGFQFLGVGVFGEAEFWLASLKIIGIFAFYIFSIVYMSGGIKGQPAFGFHYWNDPGALANGFKSVVATFVYASTFYSGSEIPAIAAAESKDPRSLPSVVRNTVFRIIFIYIGIAIFYGATVPYNDETLNANTKALQSPMSIAIKRAGWNGGAHLINAFIIVTCISAINSSIFIGSRTLLHLANEGQAPKLLKTVNKHGVPYFAVILTNAFGLISLMNISTGAANAYNYIVNISGVAVFIVWGSVCFYHIRFRQAWAAQGRDANDLTHKGLWYPYLPIAGMTLNIFLALIQGWSYFKPFQAKDWVDSYILLPFSIVLFFVLKIVNKTKWVKLHEADLDTGRFVG</sequence>
<feature type="region of interest" description="Disordered" evidence="7">
    <location>
        <begin position="1"/>
        <end position="34"/>
    </location>
</feature>
<feature type="transmembrane region" description="Helical" evidence="8">
    <location>
        <begin position="433"/>
        <end position="458"/>
    </location>
</feature>
<feature type="transmembrane region" description="Helical" evidence="8">
    <location>
        <begin position="73"/>
        <end position="95"/>
    </location>
</feature>
<evidence type="ECO:0000256" key="6">
    <source>
        <dbReference type="ARBA" id="ARBA00023136"/>
    </source>
</evidence>
<evidence type="ECO:0000256" key="7">
    <source>
        <dbReference type="SAM" id="MobiDB-lite"/>
    </source>
</evidence>
<feature type="transmembrane region" description="Helical" evidence="8">
    <location>
        <begin position="115"/>
        <end position="133"/>
    </location>
</feature>
<comment type="similarity">
    <text evidence="2">Belongs to the amino acid-polyamine-organocation (APC) superfamily. YAT (TC 2.A.3.10) family.</text>
</comment>
<dbReference type="Gene3D" id="1.20.1740.10">
    <property type="entry name" value="Amino acid/polyamine transporter I"/>
    <property type="match status" value="1"/>
</dbReference>
<accession>A0A1E4RHX1</accession>
<dbReference type="GO" id="GO:0016020">
    <property type="term" value="C:membrane"/>
    <property type="evidence" value="ECO:0007669"/>
    <property type="project" value="UniProtKB-SubCell"/>
</dbReference>
<feature type="transmembrane region" description="Helical" evidence="8">
    <location>
        <begin position="317"/>
        <end position="342"/>
    </location>
</feature>
<name>A0A1E4RHX1_9ASCO</name>
<evidence type="ECO:0000256" key="4">
    <source>
        <dbReference type="ARBA" id="ARBA00022692"/>
    </source>
</evidence>
<dbReference type="RefSeq" id="XP_020075925.1">
    <property type="nucleotide sequence ID" value="XM_020221249.1"/>
</dbReference>